<evidence type="ECO:0008006" key="6">
    <source>
        <dbReference type="Google" id="ProtNLM"/>
    </source>
</evidence>
<feature type="domain" description="DUF7223" evidence="3">
    <location>
        <begin position="290"/>
        <end position="489"/>
    </location>
</feature>
<evidence type="ECO:0000259" key="2">
    <source>
        <dbReference type="Pfam" id="PF22974"/>
    </source>
</evidence>
<dbReference type="InterPro" id="IPR055647">
    <property type="entry name" value="DUF7223"/>
</dbReference>
<keyword evidence="1" id="KW-0732">Signal</keyword>
<reference evidence="4" key="1">
    <citation type="submission" date="2021-02" db="EMBL/GenBank/DDBJ databases">
        <title>Genome sequence Cadophora malorum strain M34.</title>
        <authorList>
            <person name="Stefanovic E."/>
            <person name="Vu D."/>
            <person name="Scully C."/>
            <person name="Dijksterhuis J."/>
            <person name="Roader J."/>
            <person name="Houbraken J."/>
        </authorList>
    </citation>
    <scope>NUCLEOTIDE SEQUENCE</scope>
    <source>
        <strain evidence="4">M34</strain>
    </source>
</reference>
<accession>A0A8H7WFX4</accession>
<evidence type="ECO:0000313" key="5">
    <source>
        <dbReference type="Proteomes" id="UP000664132"/>
    </source>
</evidence>
<comment type="caution">
    <text evidence="4">The sequence shown here is derived from an EMBL/GenBank/DDBJ whole genome shotgun (WGS) entry which is preliminary data.</text>
</comment>
<gene>
    <name evidence="4" type="ORF">IFR04_002737</name>
</gene>
<sequence>MKSSFGFAAIFAMAATVVVAQDGDACEADIPSGMKAASVTTASSSSVNMVPVLADVNPSTNSTKLYVPSKRPRFDRHNPKNVVPSKNTSCYYSANSTSGSMVVNNTMKYPTVVLEDIASIINVDCSADSVAVTFNDTTTFEKAQSAWASKLNASMVLITNHLGDCDAELERSYFLTNSISFDDKTLVATASTQAANISTVATYTTIAFGNIEAAVTNTTNDKRALVIDPKYTFSPSIALAEDTVLFEYDPYVTITADNASFSSEITFSGYLAYNWFLWKLEALYFDIDAGFKADLGLTADVKASYETAFSYAPASLYYGVSVPGVLELGPMLQFSVGTEIGVSAAAQLSTAFEVALANGNVHLDVLDSKKTGVSGWTPTYSAGADINGQVQAYLNPSASLTVEIAAKAFGGLIDLSTGLTAKPGFDNSFTLTGGVGVDLGGLKNITNGAGCTQGLQLNSNFTFALDAFATQWYSATLYEVEVPLLDKCYSWA</sequence>
<dbReference type="Pfam" id="PF22974">
    <property type="entry name" value="DUF7029"/>
    <property type="match status" value="1"/>
</dbReference>
<protein>
    <recommendedName>
        <fullName evidence="6">Isoamyl alcohol</fullName>
    </recommendedName>
</protein>
<dbReference type="OrthoDB" id="160645at2759"/>
<feature type="chain" id="PRO_5034987212" description="Isoamyl alcohol" evidence="1">
    <location>
        <begin position="21"/>
        <end position="492"/>
    </location>
</feature>
<feature type="domain" description="DUF7029" evidence="2">
    <location>
        <begin position="106"/>
        <end position="203"/>
    </location>
</feature>
<evidence type="ECO:0000256" key="1">
    <source>
        <dbReference type="SAM" id="SignalP"/>
    </source>
</evidence>
<name>A0A8H7WFX4_9HELO</name>
<feature type="signal peptide" evidence="1">
    <location>
        <begin position="1"/>
        <end position="20"/>
    </location>
</feature>
<evidence type="ECO:0000259" key="3">
    <source>
        <dbReference type="Pfam" id="PF23865"/>
    </source>
</evidence>
<dbReference type="AlphaFoldDB" id="A0A8H7WFX4"/>
<dbReference type="InterPro" id="IPR054293">
    <property type="entry name" value="DUF7029"/>
</dbReference>
<organism evidence="4 5">
    <name type="scientific">Cadophora malorum</name>
    <dbReference type="NCBI Taxonomy" id="108018"/>
    <lineage>
        <taxon>Eukaryota</taxon>
        <taxon>Fungi</taxon>
        <taxon>Dikarya</taxon>
        <taxon>Ascomycota</taxon>
        <taxon>Pezizomycotina</taxon>
        <taxon>Leotiomycetes</taxon>
        <taxon>Helotiales</taxon>
        <taxon>Ploettnerulaceae</taxon>
        <taxon>Cadophora</taxon>
    </lineage>
</organism>
<evidence type="ECO:0000313" key="4">
    <source>
        <dbReference type="EMBL" id="KAG4424183.1"/>
    </source>
</evidence>
<proteinExistence type="predicted"/>
<dbReference type="Proteomes" id="UP000664132">
    <property type="component" value="Unassembled WGS sequence"/>
</dbReference>
<keyword evidence="5" id="KW-1185">Reference proteome</keyword>
<dbReference type="Pfam" id="PF23865">
    <property type="entry name" value="DUF7223"/>
    <property type="match status" value="1"/>
</dbReference>
<dbReference type="EMBL" id="JAFJYH010000024">
    <property type="protein sequence ID" value="KAG4424183.1"/>
    <property type="molecule type" value="Genomic_DNA"/>
</dbReference>